<dbReference type="AlphaFoldDB" id="A0A327X765"/>
<dbReference type="Gene3D" id="2.60.40.1120">
    <property type="entry name" value="Carboxypeptidase-like, regulatory domain"/>
    <property type="match status" value="1"/>
</dbReference>
<protein>
    <submittedName>
        <fullName evidence="10">TonB-linked SusC/RagA family outer membrane protein</fullName>
    </submittedName>
</protein>
<keyword evidence="4 8" id="KW-0812">Transmembrane</keyword>
<evidence type="ECO:0000256" key="8">
    <source>
        <dbReference type="PROSITE-ProRule" id="PRU01360"/>
    </source>
</evidence>
<evidence type="ECO:0000313" key="11">
    <source>
        <dbReference type="Proteomes" id="UP000248790"/>
    </source>
</evidence>
<dbReference type="PANTHER" id="PTHR30069:SF29">
    <property type="entry name" value="HEMOGLOBIN AND HEMOGLOBIN-HAPTOGLOBIN-BINDING PROTEIN 1-RELATED"/>
    <property type="match status" value="1"/>
</dbReference>
<keyword evidence="5" id="KW-0732">Signal</keyword>
<dbReference type="InterPro" id="IPR037066">
    <property type="entry name" value="Plug_dom_sf"/>
</dbReference>
<keyword evidence="3 8" id="KW-1134">Transmembrane beta strand</keyword>
<dbReference type="Gene3D" id="2.40.170.20">
    <property type="entry name" value="TonB-dependent receptor, beta-barrel domain"/>
    <property type="match status" value="1"/>
</dbReference>
<comment type="similarity">
    <text evidence="8">Belongs to the TonB-dependent receptor family.</text>
</comment>
<evidence type="ECO:0000256" key="7">
    <source>
        <dbReference type="ARBA" id="ARBA00023237"/>
    </source>
</evidence>
<evidence type="ECO:0000256" key="2">
    <source>
        <dbReference type="ARBA" id="ARBA00022448"/>
    </source>
</evidence>
<dbReference type="GO" id="GO:0015344">
    <property type="term" value="F:siderophore uptake transmembrane transporter activity"/>
    <property type="evidence" value="ECO:0007669"/>
    <property type="project" value="TreeGrafter"/>
</dbReference>
<keyword evidence="11" id="KW-1185">Reference proteome</keyword>
<gene>
    <name evidence="10" type="ORF">LX87_00609</name>
</gene>
<dbReference type="EMBL" id="QLMC01000001">
    <property type="protein sequence ID" value="RAK02489.1"/>
    <property type="molecule type" value="Genomic_DNA"/>
</dbReference>
<dbReference type="InterPro" id="IPR036942">
    <property type="entry name" value="Beta-barrel_TonB_sf"/>
</dbReference>
<keyword evidence="2 8" id="KW-0813">Transport</keyword>
<name>A0A327X765_LARAB</name>
<evidence type="ECO:0000256" key="3">
    <source>
        <dbReference type="ARBA" id="ARBA00022452"/>
    </source>
</evidence>
<evidence type="ECO:0000313" key="10">
    <source>
        <dbReference type="EMBL" id="RAK02489.1"/>
    </source>
</evidence>
<dbReference type="PROSITE" id="PS52016">
    <property type="entry name" value="TONB_DEPENDENT_REC_3"/>
    <property type="match status" value="1"/>
</dbReference>
<dbReference type="NCBIfam" id="TIGR04057">
    <property type="entry name" value="SusC_RagA_signa"/>
    <property type="match status" value="1"/>
</dbReference>
<dbReference type="InterPro" id="IPR023996">
    <property type="entry name" value="TonB-dep_OMP_SusC/RagA"/>
</dbReference>
<dbReference type="Proteomes" id="UP000248790">
    <property type="component" value="Unassembled WGS sequence"/>
</dbReference>
<accession>A0A327X765</accession>
<evidence type="ECO:0000256" key="1">
    <source>
        <dbReference type="ARBA" id="ARBA00004571"/>
    </source>
</evidence>
<evidence type="ECO:0000259" key="9">
    <source>
        <dbReference type="Pfam" id="PF07715"/>
    </source>
</evidence>
<dbReference type="Gene3D" id="3.55.50.30">
    <property type="match status" value="1"/>
</dbReference>
<dbReference type="InterPro" id="IPR039426">
    <property type="entry name" value="TonB-dep_rcpt-like"/>
</dbReference>
<feature type="domain" description="TonB-dependent receptor plug" evidence="9">
    <location>
        <begin position="248"/>
        <end position="375"/>
    </location>
</feature>
<evidence type="ECO:0000256" key="6">
    <source>
        <dbReference type="ARBA" id="ARBA00023136"/>
    </source>
</evidence>
<comment type="subcellular location">
    <subcellularLocation>
        <location evidence="1 8">Cell outer membrane</location>
        <topology evidence="1 8">Multi-pass membrane protein</topology>
    </subcellularLocation>
</comment>
<comment type="caution">
    <text evidence="10">The sequence shown here is derived from an EMBL/GenBank/DDBJ whole genome shotgun (WGS) entry which is preliminary data.</text>
</comment>
<dbReference type="Pfam" id="PF13715">
    <property type="entry name" value="CarbopepD_reg_2"/>
    <property type="match status" value="1"/>
</dbReference>
<dbReference type="Gene3D" id="2.170.130.10">
    <property type="entry name" value="TonB-dependent receptor, plug domain"/>
    <property type="match status" value="1"/>
</dbReference>
<dbReference type="InterPro" id="IPR023997">
    <property type="entry name" value="TonB-dep_OMP_SusC/RagA_CS"/>
</dbReference>
<dbReference type="GO" id="GO:0009279">
    <property type="term" value="C:cell outer membrane"/>
    <property type="evidence" value="ECO:0007669"/>
    <property type="project" value="UniProtKB-SubCell"/>
</dbReference>
<dbReference type="SUPFAM" id="SSF49464">
    <property type="entry name" value="Carboxypeptidase regulatory domain-like"/>
    <property type="match status" value="1"/>
</dbReference>
<reference evidence="10 11" key="1">
    <citation type="submission" date="2018-06" db="EMBL/GenBank/DDBJ databases">
        <title>Genomic Encyclopedia of Archaeal and Bacterial Type Strains, Phase II (KMG-II): from individual species to whole genera.</title>
        <authorList>
            <person name="Goeker M."/>
        </authorList>
    </citation>
    <scope>NUCLEOTIDE SEQUENCE [LARGE SCALE GENOMIC DNA]</scope>
    <source>
        <strain evidence="10 11">DSM 21851</strain>
    </source>
</reference>
<proteinExistence type="inferred from homology"/>
<evidence type="ECO:0000256" key="4">
    <source>
        <dbReference type="ARBA" id="ARBA00022692"/>
    </source>
</evidence>
<dbReference type="Pfam" id="PF07715">
    <property type="entry name" value="Plug"/>
    <property type="match status" value="1"/>
</dbReference>
<dbReference type="SUPFAM" id="SSF56935">
    <property type="entry name" value="Porins"/>
    <property type="match status" value="1"/>
</dbReference>
<dbReference type="InterPro" id="IPR008969">
    <property type="entry name" value="CarboxyPept-like_regulatory"/>
</dbReference>
<dbReference type="GO" id="GO:0044718">
    <property type="term" value="P:siderophore transmembrane transport"/>
    <property type="evidence" value="ECO:0007669"/>
    <property type="project" value="TreeGrafter"/>
</dbReference>
<dbReference type="PANTHER" id="PTHR30069">
    <property type="entry name" value="TONB-DEPENDENT OUTER MEMBRANE RECEPTOR"/>
    <property type="match status" value="1"/>
</dbReference>
<keyword evidence="7 8" id="KW-0998">Cell outer membrane</keyword>
<organism evidence="10 11">
    <name type="scientific">Larkinella arboricola</name>
    <dbReference type="NCBI Taxonomy" id="643671"/>
    <lineage>
        <taxon>Bacteria</taxon>
        <taxon>Pseudomonadati</taxon>
        <taxon>Bacteroidota</taxon>
        <taxon>Cytophagia</taxon>
        <taxon>Cytophagales</taxon>
        <taxon>Spirosomataceae</taxon>
        <taxon>Larkinella</taxon>
    </lineage>
</organism>
<dbReference type="NCBIfam" id="TIGR04056">
    <property type="entry name" value="OMP_RagA_SusC"/>
    <property type="match status" value="1"/>
</dbReference>
<dbReference type="InterPro" id="IPR012910">
    <property type="entry name" value="Plug_dom"/>
</dbReference>
<evidence type="ECO:0000256" key="5">
    <source>
        <dbReference type="ARBA" id="ARBA00022729"/>
    </source>
</evidence>
<keyword evidence="6 8" id="KW-0472">Membrane</keyword>
<sequence length="1164" mass="127311">MRIFYAENQLDKTIIMLKLRQFYAAIQIIGRTALYPALVSLVILPGTPAHAHDLRGPRVLEQKITLRLNNVDVEKALEKLETLTKVKFMYNPQIFSNQKYTFKFQEEPLAEVLEKILAPQKIVYEVVQDKIILKRVQTQLPSVPASIKEAPKRNITGKVTDETGAGLPGVSVLVKGTQRGTSSDAEGKYTLVIPDTEVESAVLIFSFVGYTSQEVTVGNQSVVSVQLAPEAKSLNEVVVTALGIAREKKALAYSVSEVKGTEFTQARETNVANALTGKIAGVNATGMATGPGGSSRVIIRGNGSLNGNNQPLYVINGMPMDNSIPGGGTAADGNGMNVDRGDGIGGINPDDIESISVLKGGPAAALYGARASNGVILITTKKGRGQKGIGVEVNSNTTFEDLAVIPNWQYEYGQGVDGKKPTTLTEAKSTGRLSYGARMDGQPYTQVDGQMHPYSPQKDNLKNFYRTGTNYINSVAFTGGNESVNFRLGLNNTQSNSIVPNSSFNRKIANLNLNAFLGKKLSIETVFQYNLEEGKNRPKVGYADMNPHWATYLIANTVDIRTLAPGYDPVTGKEVEWNPVPAAPNPYFVVNKFKNDDTKHRFLSQGSIRYDILDNLYIKGSVSQDYYSFQSEYVQPTNNAFQPLGTYDARKVTSSETNGMLTLNYNTNFLNDNLSFSALLGGNAQRSIYDQTVIAGSEFTVPYFYSYTNLATSITTPTYMKSAINSVFGSVDFGYKNVAYLTLSGRQDWFSVLNPKSNSIFYPSIGGSVILSDAFQMPKAISFAKLRASWAQVGGATVNAYQIYQYYTMQQGGHNGRPVQGLSSSQVPNPDLKPLTSTTSEAGIEAKFLNNRLGLDLTFYDRRTTNDIVTSNIALSSGYTSALLNVGELSNKGIELLLTGTPITKSGFSWDVSYNMAYNRSKIEQLAEGLSGIDVGSGVGGGLVRNVLGRPYGTVWGYRKKTDANGNVVYNTASGYAVRGDLEEIGQGTPPLTMGITNNFRYKNFSLNFLIDGKFGSIVYSNLYQYAYRFGLPQETLPGRETGVTVTGVTPEGNPFTKTWAKEDVDTYYDNDKNYTEMFMFNNDFVKLRQVVLSYNLPVSKLSFLKLQGASISFVARNLAILYKDKKNQYFDPESGYTSTNAQGLEAFGVPRTRSLGVNLMVKF</sequence>